<evidence type="ECO:0000256" key="23">
    <source>
        <dbReference type="ARBA" id="ARBA00037865"/>
    </source>
</evidence>
<keyword evidence="19" id="KW-0007">Acetylation</keyword>
<evidence type="ECO:0000256" key="3">
    <source>
        <dbReference type="ARBA" id="ARBA00004498"/>
    </source>
</evidence>
<feature type="chain" id="PRO_5022263710" description="Calreticulin" evidence="27">
    <location>
        <begin position="19"/>
        <end position="389"/>
    </location>
</feature>
<accession>A0A553QFC4</accession>
<keyword evidence="9" id="KW-0964">Secreted</keyword>
<evidence type="ECO:0000256" key="19">
    <source>
        <dbReference type="ARBA" id="ARBA00022990"/>
    </source>
</evidence>
<evidence type="ECO:0000256" key="12">
    <source>
        <dbReference type="ARBA" id="ARBA00022729"/>
    </source>
</evidence>
<keyword evidence="21 24" id="KW-0143">Chaperone</keyword>
<dbReference type="PROSITE" id="PS00805">
    <property type="entry name" value="CALRETICULIN_REPEAT"/>
    <property type="match status" value="1"/>
</dbReference>
<reference evidence="29 30" key="1">
    <citation type="journal article" date="2019" name="Sci. Data">
        <title>Hybrid genome assembly and annotation of Danionella translucida.</title>
        <authorList>
            <person name="Kadobianskyi M."/>
            <person name="Schulze L."/>
            <person name="Schuelke M."/>
            <person name="Judkewitz B."/>
        </authorList>
    </citation>
    <scope>NUCLEOTIDE SEQUENCE [LARGE SCALE GENOMIC DNA]</scope>
    <source>
        <strain evidence="29 30">Bolton</strain>
    </source>
</reference>
<evidence type="ECO:0000256" key="1">
    <source>
        <dbReference type="ARBA" id="ARBA00004241"/>
    </source>
</evidence>
<feature type="region of interest" description="Disordered" evidence="28">
    <location>
        <begin position="197"/>
        <end position="282"/>
    </location>
</feature>
<dbReference type="PIRSF" id="PIRSF002356">
    <property type="entry name" value="Calreticulin"/>
    <property type="match status" value="1"/>
</dbReference>
<dbReference type="PRINTS" id="PR00626">
    <property type="entry name" value="CALRETICULIN"/>
</dbReference>
<keyword evidence="17" id="KW-0106">Calcium</keyword>
<feature type="compositionally biased region" description="Acidic residues" evidence="28">
    <location>
        <begin position="254"/>
        <end position="263"/>
    </location>
</feature>
<dbReference type="GO" id="GO:0030246">
    <property type="term" value="F:carbohydrate binding"/>
    <property type="evidence" value="ECO:0007669"/>
    <property type="project" value="UniProtKB-KW"/>
</dbReference>
<dbReference type="GO" id="GO:0005829">
    <property type="term" value="C:cytosol"/>
    <property type="evidence" value="ECO:0007669"/>
    <property type="project" value="UniProtKB-SubCell"/>
</dbReference>
<keyword evidence="15 24" id="KW-0256">Endoplasmic reticulum</keyword>
<dbReference type="AlphaFoldDB" id="A0A553QFC4"/>
<dbReference type="OrthoDB" id="1938156at2759"/>
<dbReference type="GO" id="GO:0006457">
    <property type="term" value="P:protein folding"/>
    <property type="evidence" value="ECO:0007669"/>
    <property type="project" value="InterPro"/>
</dbReference>
<feature type="binding site" evidence="25">
    <location>
        <position position="129"/>
    </location>
    <ligand>
        <name>an alpha-D-glucoside</name>
        <dbReference type="ChEBI" id="CHEBI:22390"/>
    </ligand>
</feature>
<evidence type="ECO:0000256" key="4">
    <source>
        <dbReference type="ARBA" id="ARBA00004514"/>
    </source>
</evidence>
<keyword evidence="16" id="KW-0862">Zinc</keyword>
<keyword evidence="18" id="KW-0703">Sarcoplasmic reticulum</keyword>
<keyword evidence="22" id="KW-0968">Cytoplasmic vesicle</keyword>
<gene>
    <name evidence="29" type="ORF">DNTS_025672</name>
</gene>
<name>A0A553QFC4_9TELE</name>
<keyword evidence="20 26" id="KW-1015">Disulfide bond</keyword>
<evidence type="ECO:0000256" key="26">
    <source>
        <dbReference type="PIRSR" id="PIRSR002356-3"/>
    </source>
</evidence>
<evidence type="ECO:0000256" key="22">
    <source>
        <dbReference type="ARBA" id="ARBA00023329"/>
    </source>
</evidence>
<dbReference type="GO" id="GO:0005509">
    <property type="term" value="F:calcium ion binding"/>
    <property type="evidence" value="ECO:0007669"/>
    <property type="project" value="InterPro"/>
</dbReference>
<dbReference type="GO" id="GO:0036503">
    <property type="term" value="P:ERAD pathway"/>
    <property type="evidence" value="ECO:0007669"/>
    <property type="project" value="TreeGrafter"/>
</dbReference>
<keyword evidence="8" id="KW-0963">Cytoplasm</keyword>
<dbReference type="InterPro" id="IPR001580">
    <property type="entry name" value="Calret/calnex"/>
</dbReference>
<evidence type="ECO:0000256" key="24">
    <source>
        <dbReference type="PIRNR" id="PIRNR002356"/>
    </source>
</evidence>
<dbReference type="STRING" id="623744.A0A553QFC4"/>
<protein>
    <recommendedName>
        <fullName evidence="7 24">Calreticulin</fullName>
    </recommendedName>
</protein>
<comment type="similarity">
    <text evidence="6 24 27">Belongs to the calreticulin family.</text>
</comment>
<evidence type="ECO:0000256" key="6">
    <source>
        <dbReference type="ARBA" id="ARBA00010983"/>
    </source>
</evidence>
<feature type="signal peptide" evidence="27">
    <location>
        <begin position="1"/>
        <end position="18"/>
    </location>
</feature>
<keyword evidence="11" id="KW-0479">Metal-binding</keyword>
<dbReference type="SUPFAM" id="SSF49899">
    <property type="entry name" value="Concanavalin A-like lectins/glucanases"/>
    <property type="match status" value="1"/>
</dbReference>
<keyword evidence="30" id="KW-1185">Reference proteome</keyword>
<evidence type="ECO:0000256" key="13">
    <source>
        <dbReference type="ARBA" id="ARBA00022734"/>
    </source>
</evidence>
<keyword evidence="12 27" id="KW-0732">Signal</keyword>
<feature type="binding site" evidence="25">
    <location>
        <position position="110"/>
    </location>
    <ligand>
        <name>an alpha-D-glucoside</name>
        <dbReference type="ChEBI" id="CHEBI:22390"/>
    </ligand>
</feature>
<dbReference type="GO" id="GO:0060473">
    <property type="term" value="C:cortical granule"/>
    <property type="evidence" value="ECO:0007669"/>
    <property type="project" value="UniProtKB-SubCell"/>
</dbReference>
<evidence type="ECO:0000256" key="17">
    <source>
        <dbReference type="ARBA" id="ARBA00022837"/>
    </source>
</evidence>
<organism evidence="29 30">
    <name type="scientific">Danionella cerebrum</name>
    <dbReference type="NCBI Taxonomy" id="2873325"/>
    <lineage>
        <taxon>Eukaryota</taxon>
        <taxon>Metazoa</taxon>
        <taxon>Chordata</taxon>
        <taxon>Craniata</taxon>
        <taxon>Vertebrata</taxon>
        <taxon>Euteleostomi</taxon>
        <taxon>Actinopterygii</taxon>
        <taxon>Neopterygii</taxon>
        <taxon>Teleostei</taxon>
        <taxon>Ostariophysi</taxon>
        <taxon>Cypriniformes</taxon>
        <taxon>Danionidae</taxon>
        <taxon>Danioninae</taxon>
        <taxon>Danionella</taxon>
    </lineage>
</organism>
<dbReference type="Gene3D" id="2.60.120.200">
    <property type="match status" value="1"/>
</dbReference>
<keyword evidence="10" id="KW-0272">Extracellular matrix</keyword>
<feature type="compositionally biased region" description="Basic and acidic residues" evidence="28">
    <location>
        <begin position="209"/>
        <end position="253"/>
    </location>
</feature>
<dbReference type="GO" id="GO:0051082">
    <property type="term" value="F:unfolded protein binding"/>
    <property type="evidence" value="ECO:0007669"/>
    <property type="project" value="InterPro"/>
</dbReference>
<feature type="binding site" evidence="25">
    <location>
        <position position="136"/>
    </location>
    <ligand>
        <name>an alpha-D-glucoside</name>
        <dbReference type="ChEBI" id="CHEBI:22390"/>
    </ligand>
</feature>
<keyword evidence="13" id="KW-0430">Lectin</keyword>
<evidence type="ECO:0000256" key="16">
    <source>
        <dbReference type="ARBA" id="ARBA00022833"/>
    </source>
</evidence>
<feature type="binding site" evidence="25">
    <location>
        <position position="319"/>
    </location>
    <ligand>
        <name>an alpha-D-glucoside</name>
        <dbReference type="ChEBI" id="CHEBI:22390"/>
    </ligand>
</feature>
<evidence type="ECO:0000256" key="18">
    <source>
        <dbReference type="ARBA" id="ARBA00022951"/>
    </source>
</evidence>
<feature type="disulfide bond" evidence="26">
    <location>
        <begin position="106"/>
        <end position="138"/>
    </location>
</feature>
<feature type="compositionally biased region" description="Acidic residues" evidence="28">
    <location>
        <begin position="355"/>
        <end position="381"/>
    </location>
</feature>
<evidence type="ECO:0000256" key="21">
    <source>
        <dbReference type="ARBA" id="ARBA00023186"/>
    </source>
</evidence>
<comment type="subcellular location">
    <subcellularLocation>
        <location evidence="1">Cell surface</location>
    </subcellularLocation>
    <subcellularLocation>
        <location evidence="4">Cytoplasm</location>
        <location evidence="4">Cytosol</location>
    </subcellularLocation>
    <subcellularLocation>
        <location evidence="23">Cytoplasmic vesicle</location>
        <location evidence="23">Secretory vesicle</location>
        <location evidence="23">Cortical granule</location>
    </subcellularLocation>
    <subcellularLocation>
        <location evidence="2 24">Endoplasmic reticulum lumen</location>
    </subcellularLocation>
    <subcellularLocation>
        <location evidence="5">Sarcoplasmic reticulum lumen</location>
    </subcellularLocation>
    <subcellularLocation>
        <location evidence="3">Secreted</location>
        <location evidence="3">Extracellular space</location>
        <location evidence="3">Extracellular matrix</location>
    </subcellularLocation>
</comment>
<evidence type="ECO:0000256" key="20">
    <source>
        <dbReference type="ARBA" id="ARBA00023157"/>
    </source>
</evidence>
<dbReference type="FunFam" id="2.10.250.10:FF:000002">
    <property type="entry name" value="Calreticulin"/>
    <property type="match status" value="1"/>
</dbReference>
<evidence type="ECO:0000256" key="10">
    <source>
        <dbReference type="ARBA" id="ARBA00022530"/>
    </source>
</evidence>
<feature type="region of interest" description="Disordered" evidence="28">
    <location>
        <begin position="325"/>
        <end position="389"/>
    </location>
</feature>
<dbReference type="Gene3D" id="2.10.250.10">
    <property type="entry name" value="Calreticulin/calnexin, P domain"/>
    <property type="match status" value="1"/>
</dbReference>
<evidence type="ECO:0000256" key="25">
    <source>
        <dbReference type="PIRSR" id="PIRSR002356-1"/>
    </source>
</evidence>
<evidence type="ECO:0000256" key="9">
    <source>
        <dbReference type="ARBA" id="ARBA00022525"/>
    </source>
</evidence>
<dbReference type="InterPro" id="IPR013320">
    <property type="entry name" value="ConA-like_dom_sf"/>
</dbReference>
<dbReference type="GO" id="GO:0005789">
    <property type="term" value="C:endoplasmic reticulum membrane"/>
    <property type="evidence" value="ECO:0007669"/>
    <property type="project" value="TreeGrafter"/>
</dbReference>
<evidence type="ECO:0000256" key="14">
    <source>
        <dbReference type="ARBA" id="ARBA00022737"/>
    </source>
</evidence>
<dbReference type="Pfam" id="PF00262">
    <property type="entry name" value="Calreticulin"/>
    <property type="match status" value="2"/>
</dbReference>
<dbReference type="PANTHER" id="PTHR11073">
    <property type="entry name" value="CALRETICULIN AND CALNEXIN"/>
    <property type="match status" value="1"/>
</dbReference>
<proteinExistence type="inferred from homology"/>
<dbReference type="InterPro" id="IPR009033">
    <property type="entry name" value="Calreticulin/calnexin_P_dom_sf"/>
</dbReference>
<dbReference type="Proteomes" id="UP000316079">
    <property type="component" value="Unassembled WGS sequence"/>
</dbReference>
<dbReference type="PROSITE" id="PS00804">
    <property type="entry name" value="CALRETICULIN_2"/>
    <property type="match status" value="1"/>
</dbReference>
<dbReference type="FunFam" id="2.60.120.200:FF:000122">
    <property type="entry name" value="Calreticulin 3"/>
    <property type="match status" value="1"/>
</dbReference>
<evidence type="ECO:0000256" key="7">
    <source>
        <dbReference type="ARBA" id="ARBA00015837"/>
    </source>
</evidence>
<comment type="caution">
    <text evidence="29">The sequence shown here is derived from an EMBL/GenBank/DDBJ whole genome shotgun (WGS) entry which is preliminary data.</text>
</comment>
<evidence type="ECO:0000313" key="30">
    <source>
        <dbReference type="Proteomes" id="UP000316079"/>
    </source>
</evidence>
<evidence type="ECO:0000256" key="11">
    <source>
        <dbReference type="ARBA" id="ARBA00022723"/>
    </source>
</evidence>
<evidence type="ECO:0000256" key="2">
    <source>
        <dbReference type="ARBA" id="ARBA00004319"/>
    </source>
</evidence>
<feature type="compositionally biased region" description="Basic and acidic residues" evidence="28">
    <location>
        <begin position="325"/>
        <end position="354"/>
    </location>
</feature>
<dbReference type="PROSITE" id="PS00803">
    <property type="entry name" value="CALRETICULIN_1"/>
    <property type="match status" value="1"/>
</dbReference>
<keyword evidence="14" id="KW-0677">Repeat</keyword>
<dbReference type="GO" id="GO:0033018">
    <property type="term" value="C:sarcoplasmic reticulum lumen"/>
    <property type="evidence" value="ECO:0007669"/>
    <property type="project" value="UniProtKB-SubCell"/>
</dbReference>
<feature type="binding site" evidence="25">
    <location>
        <position position="112"/>
    </location>
    <ligand>
        <name>an alpha-D-glucoside</name>
        <dbReference type="ChEBI" id="CHEBI:22390"/>
    </ligand>
</feature>
<dbReference type="PANTHER" id="PTHR11073:SF16">
    <property type="entry name" value="CALRETICULIN"/>
    <property type="match status" value="1"/>
</dbReference>
<evidence type="ECO:0000256" key="8">
    <source>
        <dbReference type="ARBA" id="ARBA00022490"/>
    </source>
</evidence>
<dbReference type="SUPFAM" id="SSF63887">
    <property type="entry name" value="P-domain of calnexin/calreticulin"/>
    <property type="match status" value="1"/>
</dbReference>
<sequence length="389" mass="45556">MALIYLLSVAVSIALTAAESTVFFREQFEDGDNWRSRWMESKHKSDYGKFVLSAGKFYGDAEKDKGLQTSEDAHFYALSARFPDFTNKDQTLVIQFSVKHEQNIDCGGGYIKLFPSELKQEDMHGDSTYNIMFGPDICGPGTKKVHVIFNYKGKNHLISKDIRCKVDDEYTHLYTLIVNPDNTYEVKIDNKKVESGSLEEDWDFLPPKKIKDPEAKKPDDWDEREKVDDPDDNKPEDWDKPENIPDPDAKKPDDWDEEMDGEWEPPMVTNPEYKGEWKPQQIDNPAYKGKWVHPEIENPEYTADNQIYKYQSIGVIGLDLWQDAEKKMKESQEEEDRKKNEEEEKSRKEEAKEEEKEEEEEEEEEEGEEEEEEQEQEEEDTDSKLKDEL</sequence>
<evidence type="ECO:0000256" key="28">
    <source>
        <dbReference type="SAM" id="MobiDB-lite"/>
    </source>
</evidence>
<dbReference type="GO" id="GO:0009986">
    <property type="term" value="C:cell surface"/>
    <property type="evidence" value="ECO:0007669"/>
    <property type="project" value="UniProtKB-SubCell"/>
</dbReference>
<evidence type="ECO:0000256" key="5">
    <source>
        <dbReference type="ARBA" id="ARBA00004564"/>
    </source>
</evidence>
<evidence type="ECO:0000313" key="29">
    <source>
        <dbReference type="EMBL" id="TRY88640.1"/>
    </source>
</evidence>
<evidence type="ECO:0000256" key="15">
    <source>
        <dbReference type="ARBA" id="ARBA00022824"/>
    </source>
</evidence>
<evidence type="ECO:0000256" key="27">
    <source>
        <dbReference type="RuleBase" id="RU362126"/>
    </source>
</evidence>
<dbReference type="InterPro" id="IPR018124">
    <property type="entry name" value="Calret/calnex_CS"/>
</dbReference>
<dbReference type="EMBL" id="SRMA01026030">
    <property type="protein sequence ID" value="TRY88640.1"/>
    <property type="molecule type" value="Genomic_DNA"/>
</dbReference>
<dbReference type="InterPro" id="IPR009169">
    <property type="entry name" value="Calreticulin"/>
</dbReference>